<evidence type="ECO:0000259" key="11">
    <source>
        <dbReference type="Pfam" id="PF00535"/>
    </source>
</evidence>
<feature type="domain" description="Glycosyltransferase 2-like" evidence="11">
    <location>
        <begin position="7"/>
        <end position="94"/>
    </location>
</feature>
<dbReference type="AlphaFoldDB" id="A0A2A2M320"/>
<evidence type="ECO:0000313" key="13">
    <source>
        <dbReference type="EMBL" id="PAV92637.1"/>
    </source>
</evidence>
<keyword evidence="7" id="KW-0812">Transmembrane</keyword>
<dbReference type="PANTHER" id="PTHR43398">
    <property type="entry name" value="DOLICHOL-PHOSPHATE MANNOSYLTRANSFERASE SUBUNIT 1"/>
    <property type="match status" value="1"/>
</dbReference>
<feature type="compositionally biased region" description="Basic and acidic residues" evidence="10">
    <location>
        <begin position="438"/>
        <end position="513"/>
    </location>
</feature>
<feature type="domain" description="GtrA/DPMS transmembrane" evidence="12">
    <location>
        <begin position="164"/>
        <end position="264"/>
    </location>
</feature>
<sequence length="608" mass="66240">MCATAAPVVAVIDGDLQHDETLLPKMLDLLQADEALDVVVGSRFVDGGGTGDWDRDRVAKSAFATKLSRRVLKGDLSDPMSGFFAIRTAVVRELVPDLSAIGFKILLDLMTTSTRPLNFAELPYTFRVRTEGESKLDHVVAMEYLIALYDRMFGRFVPVRFAMFSGIGVLGVGVHMSVLGVAMLAGADFLFAQILGAVAAMTFNFALNNALTYRDRRLKGFRQLLDGWVSFCVVCSVGLVANVGIAAFVHDFRNGGAAASALIGILRLGDQRPHRDAGDPQQRDAASADVAAHPGVQAGKDGDQPAPHHHGIAEQQDTALRAVDGLVQIPDRPPVERPRPPGRLIGLEGEQRRQRERLGAVEERRPEGERVGERGDHAERGEGCERVEARLRAVREQEGEACKADIGQRGPFRAQRQAEQYRAGDPAPPGLPARLCLHRPEQGRDAGDDEGGHIAVEHRGARLHEDGEVEDGQRRPDAGDADDYRGRRQRRTDPPAERIVAEQRHAGGDQRLAEQRVFDVHRPAEVAQHARGGDVMHLVEHQRVRRGEPPAEQQLRDQAEAERGGQGAVEQAHRGLVGASGRVGKRVLSVSTRHPGRVPGSTSRRGGR</sequence>
<feature type="compositionally biased region" description="Basic and acidic residues" evidence="10">
    <location>
        <begin position="543"/>
        <end position="563"/>
    </location>
</feature>
<evidence type="ECO:0000256" key="8">
    <source>
        <dbReference type="ARBA" id="ARBA00022989"/>
    </source>
</evidence>
<evidence type="ECO:0000256" key="5">
    <source>
        <dbReference type="ARBA" id="ARBA00022676"/>
    </source>
</evidence>
<dbReference type="STRING" id="2018661.A0A2A2M320"/>
<feature type="region of interest" description="Disordered" evidence="10">
    <location>
        <begin position="543"/>
        <end position="608"/>
    </location>
</feature>
<dbReference type="InterPro" id="IPR039528">
    <property type="entry name" value="DPM1-like"/>
</dbReference>
<reference evidence="13 14" key="1">
    <citation type="journal article" date="2017" name="Curr. Biol.">
        <title>Genome architecture and evolution of a unichromosomal asexual nematode.</title>
        <authorList>
            <person name="Fradin H."/>
            <person name="Zegar C."/>
            <person name="Gutwein M."/>
            <person name="Lucas J."/>
            <person name="Kovtun M."/>
            <person name="Corcoran D."/>
            <person name="Baugh L.R."/>
            <person name="Kiontke K."/>
            <person name="Gunsalus K."/>
            <person name="Fitch D.H."/>
            <person name="Piano F."/>
        </authorList>
    </citation>
    <scope>NUCLEOTIDE SEQUENCE [LARGE SCALE GENOMIC DNA]</scope>
    <source>
        <strain evidence="13">PF1309</strain>
    </source>
</reference>
<organism evidence="13 14">
    <name type="scientific">Diploscapter pachys</name>
    <dbReference type="NCBI Taxonomy" id="2018661"/>
    <lineage>
        <taxon>Eukaryota</taxon>
        <taxon>Metazoa</taxon>
        <taxon>Ecdysozoa</taxon>
        <taxon>Nematoda</taxon>
        <taxon>Chromadorea</taxon>
        <taxon>Rhabditida</taxon>
        <taxon>Rhabditina</taxon>
        <taxon>Rhabditomorpha</taxon>
        <taxon>Rhabditoidea</taxon>
        <taxon>Rhabditidae</taxon>
        <taxon>Diploscapter</taxon>
    </lineage>
</organism>
<feature type="region of interest" description="Disordered" evidence="10">
    <location>
        <begin position="272"/>
        <end position="310"/>
    </location>
</feature>
<protein>
    <recommendedName>
        <fullName evidence="4">Dolichol-phosphate mannosyltransferase subunit 1</fullName>
        <ecNumber evidence="3">2.4.1.83</ecNumber>
    </recommendedName>
</protein>
<dbReference type="EMBL" id="LIAE01006106">
    <property type="protein sequence ID" value="PAV92637.1"/>
    <property type="molecule type" value="Genomic_DNA"/>
</dbReference>
<evidence type="ECO:0000256" key="3">
    <source>
        <dbReference type="ARBA" id="ARBA00012704"/>
    </source>
</evidence>
<dbReference type="Pfam" id="PF04138">
    <property type="entry name" value="GtrA_DPMS_TM"/>
    <property type="match status" value="1"/>
</dbReference>
<dbReference type="GO" id="GO:0016020">
    <property type="term" value="C:membrane"/>
    <property type="evidence" value="ECO:0007669"/>
    <property type="project" value="UniProtKB-SubCell"/>
</dbReference>
<dbReference type="EC" id="2.4.1.83" evidence="3"/>
<dbReference type="OrthoDB" id="2603at2759"/>
<dbReference type="InterPro" id="IPR029044">
    <property type="entry name" value="Nucleotide-diphossugar_trans"/>
</dbReference>
<comment type="caution">
    <text evidence="13">The sequence shown here is derived from an EMBL/GenBank/DDBJ whole genome shotgun (WGS) entry which is preliminary data.</text>
</comment>
<dbReference type="GO" id="GO:0004582">
    <property type="term" value="F:dolichyl-phosphate beta-D-mannosyltransferase activity"/>
    <property type="evidence" value="ECO:0007669"/>
    <property type="project" value="UniProtKB-EC"/>
</dbReference>
<evidence type="ECO:0000256" key="6">
    <source>
        <dbReference type="ARBA" id="ARBA00022679"/>
    </source>
</evidence>
<evidence type="ECO:0000256" key="2">
    <source>
        <dbReference type="ARBA" id="ARBA00006739"/>
    </source>
</evidence>
<dbReference type="InterPro" id="IPR007267">
    <property type="entry name" value="GtrA_DPMS_TM"/>
</dbReference>
<keyword evidence="5" id="KW-0328">Glycosyltransferase</keyword>
<name>A0A2A2M320_9BILA</name>
<comment type="subcellular location">
    <subcellularLocation>
        <location evidence="1">Membrane</location>
        <topology evidence="1">Multi-pass membrane protein</topology>
    </subcellularLocation>
</comment>
<feature type="compositionally biased region" description="Basic and acidic residues" evidence="10">
    <location>
        <begin position="272"/>
        <end position="282"/>
    </location>
</feature>
<evidence type="ECO:0000256" key="10">
    <source>
        <dbReference type="SAM" id="MobiDB-lite"/>
    </source>
</evidence>
<accession>A0A2A2M320</accession>
<feature type="compositionally biased region" description="Basic and acidic residues" evidence="10">
    <location>
        <begin position="349"/>
        <end position="382"/>
    </location>
</feature>
<dbReference type="Proteomes" id="UP000218231">
    <property type="component" value="Unassembled WGS sequence"/>
</dbReference>
<keyword evidence="9" id="KW-0472">Membrane</keyword>
<keyword evidence="8" id="KW-1133">Transmembrane helix</keyword>
<evidence type="ECO:0000256" key="7">
    <source>
        <dbReference type="ARBA" id="ARBA00022692"/>
    </source>
</evidence>
<feature type="region of interest" description="Disordered" evidence="10">
    <location>
        <begin position="329"/>
        <end position="382"/>
    </location>
</feature>
<evidence type="ECO:0000256" key="4">
    <source>
        <dbReference type="ARBA" id="ARBA00014858"/>
    </source>
</evidence>
<dbReference type="InterPro" id="IPR001173">
    <property type="entry name" value="Glyco_trans_2-like"/>
</dbReference>
<dbReference type="SUPFAM" id="SSF53448">
    <property type="entry name" value="Nucleotide-diphospho-sugar transferases"/>
    <property type="match status" value="1"/>
</dbReference>
<evidence type="ECO:0000259" key="12">
    <source>
        <dbReference type="Pfam" id="PF04138"/>
    </source>
</evidence>
<dbReference type="GO" id="GO:0009247">
    <property type="term" value="P:glycolipid biosynthetic process"/>
    <property type="evidence" value="ECO:0007669"/>
    <property type="project" value="TreeGrafter"/>
</dbReference>
<evidence type="ECO:0000256" key="9">
    <source>
        <dbReference type="ARBA" id="ARBA00023136"/>
    </source>
</evidence>
<dbReference type="Pfam" id="PF00535">
    <property type="entry name" value="Glycos_transf_2"/>
    <property type="match status" value="1"/>
</dbReference>
<comment type="similarity">
    <text evidence="2">Belongs to the glycosyltransferase 2 family.</text>
</comment>
<keyword evidence="14" id="KW-1185">Reference proteome</keyword>
<keyword evidence="6" id="KW-0808">Transferase</keyword>
<evidence type="ECO:0000313" key="14">
    <source>
        <dbReference type="Proteomes" id="UP000218231"/>
    </source>
</evidence>
<feature type="region of interest" description="Disordered" evidence="10">
    <location>
        <begin position="399"/>
        <end position="513"/>
    </location>
</feature>
<evidence type="ECO:0000256" key="1">
    <source>
        <dbReference type="ARBA" id="ARBA00004141"/>
    </source>
</evidence>
<dbReference type="Gene3D" id="3.90.550.10">
    <property type="entry name" value="Spore Coat Polysaccharide Biosynthesis Protein SpsA, Chain A"/>
    <property type="match status" value="1"/>
</dbReference>
<gene>
    <name evidence="13" type="ORF">WR25_14033</name>
</gene>
<dbReference type="PANTHER" id="PTHR43398:SF1">
    <property type="entry name" value="DOLICHOL-PHOSPHATE MANNOSYLTRANSFERASE SUBUNIT 1"/>
    <property type="match status" value="1"/>
</dbReference>
<dbReference type="GO" id="GO:0000271">
    <property type="term" value="P:polysaccharide biosynthetic process"/>
    <property type="evidence" value="ECO:0007669"/>
    <property type="project" value="InterPro"/>
</dbReference>
<proteinExistence type="inferred from homology"/>